<gene>
    <name evidence="1" type="ORF">DSO57_1030014</name>
</gene>
<accession>A0ACC2TN86</accession>
<organism evidence="1 2">
    <name type="scientific">Entomophthora muscae</name>
    <dbReference type="NCBI Taxonomy" id="34485"/>
    <lineage>
        <taxon>Eukaryota</taxon>
        <taxon>Fungi</taxon>
        <taxon>Fungi incertae sedis</taxon>
        <taxon>Zoopagomycota</taxon>
        <taxon>Entomophthoromycotina</taxon>
        <taxon>Entomophthoromycetes</taxon>
        <taxon>Entomophthorales</taxon>
        <taxon>Entomophthoraceae</taxon>
        <taxon>Entomophthora</taxon>
    </lineage>
</organism>
<name>A0ACC2TN86_9FUNG</name>
<evidence type="ECO:0000313" key="1">
    <source>
        <dbReference type="EMBL" id="KAJ9076040.1"/>
    </source>
</evidence>
<reference evidence="1" key="1">
    <citation type="submission" date="2022-04" db="EMBL/GenBank/DDBJ databases">
        <title>Genome of the entomopathogenic fungus Entomophthora muscae.</title>
        <authorList>
            <person name="Elya C."/>
            <person name="Lovett B.R."/>
            <person name="Lee E."/>
            <person name="Macias A.M."/>
            <person name="Hajek A.E."/>
            <person name="De Bivort B.L."/>
            <person name="Kasson M.T."/>
            <person name="De Fine Licht H.H."/>
            <person name="Stajich J.E."/>
        </authorList>
    </citation>
    <scope>NUCLEOTIDE SEQUENCE</scope>
    <source>
        <strain evidence="1">Berkeley</strain>
    </source>
</reference>
<keyword evidence="2" id="KW-1185">Reference proteome</keyword>
<protein>
    <submittedName>
        <fullName evidence="1">Uncharacterized protein</fullName>
    </submittedName>
</protein>
<dbReference type="Proteomes" id="UP001165960">
    <property type="component" value="Unassembled WGS sequence"/>
</dbReference>
<sequence>MEFTLPIAVPVNHLSEEILTPGLMKVEELSPHPDLLVLPEYAPKCTSWLLNGMLLMGLKAYFPSCFPPCLFEHLFEQPSQSCTGWHPVGFLPQDGSLA</sequence>
<dbReference type="EMBL" id="QTSX02002332">
    <property type="protein sequence ID" value="KAJ9076040.1"/>
    <property type="molecule type" value="Genomic_DNA"/>
</dbReference>
<comment type="caution">
    <text evidence="1">The sequence shown here is derived from an EMBL/GenBank/DDBJ whole genome shotgun (WGS) entry which is preliminary data.</text>
</comment>
<evidence type="ECO:0000313" key="2">
    <source>
        <dbReference type="Proteomes" id="UP001165960"/>
    </source>
</evidence>
<proteinExistence type="predicted"/>